<dbReference type="PANTHER" id="PTHR31570:SF1">
    <property type="entry name" value="HAUS AUGMIN-LIKE COMPLEX SUBUNIT 1"/>
    <property type="match status" value="1"/>
</dbReference>
<evidence type="ECO:0000256" key="6">
    <source>
        <dbReference type="ARBA" id="ARBA00022776"/>
    </source>
</evidence>
<comment type="similarity">
    <text evidence="2">Belongs to the HAUS1 family.</text>
</comment>
<comment type="subcellular location">
    <subcellularLocation>
        <location evidence="1">Cytoplasm</location>
        <location evidence="1">Cytoskeleton</location>
        <location evidence="1">Spindle</location>
    </subcellularLocation>
</comment>
<keyword evidence="5" id="KW-0493">Microtubule</keyword>
<feature type="non-terminal residue" evidence="10">
    <location>
        <position position="1"/>
    </location>
</feature>
<organism evidence="10 11">
    <name type="scientific">Acanthisitta chloris</name>
    <name type="common">rifleman</name>
    <dbReference type="NCBI Taxonomy" id="57068"/>
    <lineage>
        <taxon>Eukaryota</taxon>
        <taxon>Metazoa</taxon>
        <taxon>Chordata</taxon>
        <taxon>Craniata</taxon>
        <taxon>Vertebrata</taxon>
        <taxon>Euteleostomi</taxon>
        <taxon>Archelosauria</taxon>
        <taxon>Archosauria</taxon>
        <taxon>Dinosauria</taxon>
        <taxon>Saurischia</taxon>
        <taxon>Theropoda</taxon>
        <taxon>Coelurosauria</taxon>
        <taxon>Aves</taxon>
        <taxon>Neognathae</taxon>
        <taxon>Neoaves</taxon>
        <taxon>Telluraves</taxon>
        <taxon>Australaves</taxon>
        <taxon>Passeriformes</taxon>
        <taxon>Acanthisittidae</taxon>
        <taxon>Acanthisitta</taxon>
    </lineage>
</organism>
<dbReference type="AlphaFoldDB" id="A0A091MQM7"/>
<evidence type="ECO:0000256" key="7">
    <source>
        <dbReference type="ARBA" id="ARBA00023054"/>
    </source>
</evidence>
<evidence type="ECO:0000256" key="4">
    <source>
        <dbReference type="ARBA" id="ARBA00022618"/>
    </source>
</evidence>
<reference evidence="10 11" key="1">
    <citation type="submission" date="2014-04" db="EMBL/GenBank/DDBJ databases">
        <title>Genome evolution of avian class.</title>
        <authorList>
            <person name="Zhang G."/>
            <person name="Li C."/>
        </authorList>
    </citation>
    <scope>NUCLEOTIDE SEQUENCE [LARGE SCALE GENOMIC DNA]</scope>
    <source>
        <strain evidence="10">BGI_N310</strain>
    </source>
</reference>
<protein>
    <submittedName>
        <fullName evidence="10">HAUS augmin-like complex subunit 1</fullName>
    </submittedName>
</protein>
<evidence type="ECO:0000256" key="1">
    <source>
        <dbReference type="ARBA" id="ARBA00004186"/>
    </source>
</evidence>
<dbReference type="Proteomes" id="UP000053537">
    <property type="component" value="Unassembled WGS sequence"/>
</dbReference>
<dbReference type="GO" id="GO:0005829">
    <property type="term" value="C:cytosol"/>
    <property type="evidence" value="ECO:0007669"/>
    <property type="project" value="TreeGrafter"/>
</dbReference>
<dbReference type="GO" id="GO:0007098">
    <property type="term" value="P:centrosome cycle"/>
    <property type="evidence" value="ECO:0007669"/>
    <property type="project" value="TreeGrafter"/>
</dbReference>
<evidence type="ECO:0000256" key="8">
    <source>
        <dbReference type="ARBA" id="ARBA00023212"/>
    </source>
</evidence>
<dbReference type="EMBL" id="KK833093">
    <property type="protein sequence ID" value="KFP78028.1"/>
    <property type="molecule type" value="Genomic_DNA"/>
</dbReference>
<keyword evidence="3" id="KW-0963">Cytoplasm</keyword>
<evidence type="ECO:0000313" key="10">
    <source>
        <dbReference type="EMBL" id="KFP78028.1"/>
    </source>
</evidence>
<dbReference type="InterPro" id="IPR026243">
    <property type="entry name" value="HAUS1"/>
</dbReference>
<keyword evidence="9" id="KW-0131">Cell cycle</keyword>
<dbReference type="GO" id="GO:0051301">
    <property type="term" value="P:cell division"/>
    <property type="evidence" value="ECO:0007669"/>
    <property type="project" value="UniProtKB-KW"/>
</dbReference>
<accession>A0A091MQM7</accession>
<name>A0A091MQM7_9PASS</name>
<dbReference type="GO" id="GO:0051225">
    <property type="term" value="P:spindle assembly"/>
    <property type="evidence" value="ECO:0007669"/>
    <property type="project" value="InterPro"/>
</dbReference>
<keyword evidence="4" id="KW-0132">Cell division</keyword>
<dbReference type="GO" id="GO:0070652">
    <property type="term" value="C:HAUS complex"/>
    <property type="evidence" value="ECO:0007669"/>
    <property type="project" value="InterPro"/>
</dbReference>
<evidence type="ECO:0000256" key="2">
    <source>
        <dbReference type="ARBA" id="ARBA00005479"/>
    </source>
</evidence>
<proteinExistence type="inferred from homology"/>
<keyword evidence="7" id="KW-0175">Coiled coil</keyword>
<sequence length="239" mass="27591">QVALWLKKIYGHQAIPEYEVNERTVDILHDIMEYNEANDRDASFLIENMKEEVTEYEEEAKHMQNVLIQSLGLNPASLSRESFQFFSDLVDSAVTLEMKDTSLSSFFCAINDMTSELFETESQNKEIALKLKNIRVKLSAALMLELRLQKDLAKAKKYLEIHNSKAKTRSKNKRYLINKTGDLKCRIKTAEEELIALGLDQALTHKDLAKQSEELVALQKNLKLLKKKLKYYHDLPPVI</sequence>
<keyword evidence="6" id="KW-0498">Mitosis</keyword>
<evidence type="ECO:0000256" key="5">
    <source>
        <dbReference type="ARBA" id="ARBA00022701"/>
    </source>
</evidence>
<evidence type="ECO:0000313" key="11">
    <source>
        <dbReference type="Proteomes" id="UP000053537"/>
    </source>
</evidence>
<evidence type="ECO:0000256" key="3">
    <source>
        <dbReference type="ARBA" id="ARBA00022490"/>
    </source>
</evidence>
<dbReference type="PANTHER" id="PTHR31570">
    <property type="entry name" value="HAUS AUGMIN-LIKE COMPLEX SUBUNIT 1"/>
    <property type="match status" value="1"/>
</dbReference>
<dbReference type="GO" id="GO:0005819">
    <property type="term" value="C:spindle"/>
    <property type="evidence" value="ECO:0007669"/>
    <property type="project" value="UniProtKB-SubCell"/>
</dbReference>
<feature type="non-terminal residue" evidence="10">
    <location>
        <position position="239"/>
    </location>
</feature>
<keyword evidence="8" id="KW-0206">Cytoskeleton</keyword>
<keyword evidence="11" id="KW-1185">Reference proteome</keyword>
<dbReference type="GO" id="GO:0005874">
    <property type="term" value="C:microtubule"/>
    <property type="evidence" value="ECO:0007669"/>
    <property type="project" value="UniProtKB-KW"/>
</dbReference>
<evidence type="ECO:0000256" key="9">
    <source>
        <dbReference type="ARBA" id="ARBA00023306"/>
    </source>
</evidence>
<dbReference type="PRINTS" id="PR02087">
    <property type="entry name" value="HAUSAUGMINL1"/>
</dbReference>
<gene>
    <name evidence="10" type="ORF">N310_06975</name>
</gene>
<dbReference type="Pfam" id="PF25762">
    <property type="entry name" value="HAUS1"/>
    <property type="match status" value="1"/>
</dbReference>